<dbReference type="Proteomes" id="UP000053038">
    <property type="component" value="Unassembled WGS sequence"/>
</dbReference>
<comment type="caution">
    <text evidence="9">The sequence shown here is derived from an EMBL/GenBank/DDBJ whole genome shotgun (WGS) entry which is preliminary data.</text>
</comment>
<proteinExistence type="inferred from homology"/>
<comment type="subcellular location">
    <subcellularLocation>
        <location evidence="1">Periplasm</location>
    </subcellularLocation>
</comment>
<keyword evidence="10" id="KW-1185">Reference proteome</keyword>
<dbReference type="Pfam" id="PF25881">
    <property type="entry name" value="HH_YBHG"/>
    <property type="match status" value="1"/>
</dbReference>
<dbReference type="NCBIfam" id="NF002939">
    <property type="entry name" value="PRK03598.1"/>
    <property type="match status" value="1"/>
</dbReference>
<name>A0A7V8IHW7_9GAMM</name>
<gene>
    <name evidence="9" type="ORF">OI69_13080</name>
</gene>
<protein>
    <submittedName>
        <fullName evidence="9">Membrane protein</fullName>
    </submittedName>
</protein>
<evidence type="ECO:0000313" key="9">
    <source>
        <dbReference type="EMBL" id="KHN51008.1"/>
    </source>
</evidence>
<evidence type="ECO:0000256" key="5">
    <source>
        <dbReference type="ARBA" id="ARBA00023054"/>
    </source>
</evidence>
<dbReference type="GO" id="GO:0042597">
    <property type="term" value="C:periplasmic space"/>
    <property type="evidence" value="ECO:0007669"/>
    <property type="project" value="UniProtKB-SubCell"/>
</dbReference>
<reference evidence="9 10" key="1">
    <citation type="submission" date="2014-10" db="EMBL/GenBank/DDBJ databases">
        <title>Genome sequence of Pectobacterium carotovorum M022.</title>
        <authorList>
            <person name="Chan K.-G."/>
            <person name="Tan W.-S."/>
        </authorList>
    </citation>
    <scope>NUCLEOTIDE SEQUENCE [LARGE SCALE GENOMIC DNA]</scope>
    <source>
        <strain evidence="9 10">M022</strain>
    </source>
</reference>
<dbReference type="SUPFAM" id="SSF111369">
    <property type="entry name" value="HlyD-like secretion proteins"/>
    <property type="match status" value="3"/>
</dbReference>
<evidence type="ECO:0000256" key="3">
    <source>
        <dbReference type="ARBA" id="ARBA00022729"/>
    </source>
</evidence>
<dbReference type="Gene3D" id="2.40.50.100">
    <property type="match status" value="1"/>
</dbReference>
<evidence type="ECO:0000259" key="8">
    <source>
        <dbReference type="Pfam" id="PF25954"/>
    </source>
</evidence>
<feature type="domain" description="YbhG-like alpha-helical hairpin" evidence="7">
    <location>
        <begin position="74"/>
        <end position="203"/>
    </location>
</feature>
<organism evidence="9 10">
    <name type="scientific">Pectobacterium fontis</name>
    <dbReference type="NCBI Taxonomy" id="2558042"/>
    <lineage>
        <taxon>Bacteria</taxon>
        <taxon>Pseudomonadati</taxon>
        <taxon>Pseudomonadota</taxon>
        <taxon>Gammaproteobacteria</taxon>
        <taxon>Enterobacterales</taxon>
        <taxon>Pectobacteriaceae</taxon>
        <taxon>Pectobacterium</taxon>
    </lineage>
</organism>
<dbReference type="InterPro" id="IPR050465">
    <property type="entry name" value="UPF0194_transport"/>
</dbReference>
<keyword evidence="3" id="KW-0732">Signal</keyword>
<accession>A0A7V8IHW7</accession>
<dbReference type="RefSeq" id="WP_039351149.1">
    <property type="nucleotide sequence ID" value="NZ_JSXC01000035.1"/>
</dbReference>
<comment type="similarity">
    <text evidence="2">Belongs to the UPF0194 family.</text>
</comment>
<sequence>MNKRTLAFAALILVLLGAGYGFYHYQKQQEKPLTLYGNVDIRTVNLAFRVGGRTASLNVDEGDAVQAGQPLATLDDAPYRNAQRQAQANLASAQAQLQLAQEGYRQEEIAQVRAQMAQSQAAYDYANSFYQRQQGLWDKRAISANMLDDARAARSQALATLQAAKDKLSQFERGNRPQEIAAAQAAVAQAEAGLAQAELDKQDTTLLAPSSGVILTRAAEKGSMLAAGSTVFTLSLTRPVWVRAYVSENNLGRVVPGRHLLIYTDSRPDQPYRGTVGFVSPSAEFTPKSVETEDLRTDLVYRLRIVVNDPDDALRQGMPVTLRVEDAHAEDRHPTQEPVRHD</sequence>
<feature type="coiled-coil region" evidence="6">
    <location>
        <begin position="147"/>
        <end position="200"/>
    </location>
</feature>
<evidence type="ECO:0000256" key="2">
    <source>
        <dbReference type="ARBA" id="ARBA00010602"/>
    </source>
</evidence>
<dbReference type="Gene3D" id="2.40.30.170">
    <property type="match status" value="1"/>
</dbReference>
<dbReference type="PANTHER" id="PTHR32347:SF29">
    <property type="entry name" value="UPF0194 MEMBRANE PROTEIN YBHG"/>
    <property type="match status" value="1"/>
</dbReference>
<evidence type="ECO:0000259" key="7">
    <source>
        <dbReference type="Pfam" id="PF25881"/>
    </source>
</evidence>
<evidence type="ECO:0000256" key="4">
    <source>
        <dbReference type="ARBA" id="ARBA00022764"/>
    </source>
</evidence>
<dbReference type="AlphaFoldDB" id="A0A7V8IHW7"/>
<dbReference type="InterPro" id="IPR059052">
    <property type="entry name" value="HH_YbhG-like"/>
</dbReference>
<evidence type="ECO:0000313" key="10">
    <source>
        <dbReference type="Proteomes" id="UP000053038"/>
    </source>
</evidence>
<keyword evidence="5 6" id="KW-0175">Coiled coil</keyword>
<feature type="domain" description="CusB-like beta-barrel" evidence="8">
    <location>
        <begin position="239"/>
        <end position="326"/>
    </location>
</feature>
<evidence type="ECO:0000256" key="1">
    <source>
        <dbReference type="ARBA" id="ARBA00004418"/>
    </source>
</evidence>
<evidence type="ECO:0000256" key="6">
    <source>
        <dbReference type="SAM" id="Coils"/>
    </source>
</evidence>
<dbReference type="InterPro" id="IPR058792">
    <property type="entry name" value="Beta-barrel_RND_2"/>
</dbReference>
<dbReference type="PANTHER" id="PTHR32347">
    <property type="entry name" value="EFFLUX SYSTEM COMPONENT YKNX-RELATED"/>
    <property type="match status" value="1"/>
</dbReference>
<dbReference type="EMBL" id="JSXC01000035">
    <property type="protein sequence ID" value="KHN51008.1"/>
    <property type="molecule type" value="Genomic_DNA"/>
</dbReference>
<dbReference type="OrthoDB" id="9813967at2"/>
<dbReference type="Pfam" id="PF25954">
    <property type="entry name" value="Beta-barrel_RND_2"/>
    <property type="match status" value="1"/>
</dbReference>
<keyword evidence="4" id="KW-0574">Periplasm</keyword>
<dbReference type="Gene3D" id="1.10.287.470">
    <property type="entry name" value="Helix hairpin bin"/>
    <property type="match status" value="2"/>
</dbReference>